<evidence type="ECO:0000256" key="9">
    <source>
        <dbReference type="HAMAP-Rule" id="MF_00323"/>
    </source>
</evidence>
<dbReference type="Pfam" id="PF00762">
    <property type="entry name" value="Ferrochelatase"/>
    <property type="match status" value="1"/>
</dbReference>
<dbReference type="GO" id="GO:0006783">
    <property type="term" value="P:heme biosynthetic process"/>
    <property type="evidence" value="ECO:0007669"/>
    <property type="project" value="UniProtKB-UniRule"/>
</dbReference>
<dbReference type="CDD" id="cd03411">
    <property type="entry name" value="Ferrochelatase_N"/>
    <property type="match status" value="1"/>
</dbReference>
<dbReference type="PROSITE" id="PS00534">
    <property type="entry name" value="FERROCHELATASE"/>
    <property type="match status" value="1"/>
</dbReference>
<keyword evidence="5 9" id="KW-0350">Heme biosynthesis</keyword>
<sequence length="334" mass="38256">MSHQQTEPLAIAELKVAVVMVNLGTPEKATPSAVRQFLRRFLSDQRVVSIPKIVWQPLLNLVILPLRAKRVAKLYGQIWMDKGSPLKVISEQLRDKVASKVTPQCEVYLAMNYSQPDLEHVLDRVLKEGHQRVLLLPMYPQFSSTTTAAVYDGYQKALAKQFYLPELRTINDYYHEPLYITALCNSIEQHWQLHGRSEKLVFSFHGIPERVAHKGDPYPQHCEATAHQVAKQLGLGIDQWCMSYQSRFGKEKWLQPYCDALLTELAEKGIESVDVISPAFATECLETIEEVADELREVFLEAGGKQYSYIPALNDNQDHVELYAHLIRKHSQDW</sequence>
<dbReference type="GO" id="GO:0005737">
    <property type="term" value="C:cytoplasm"/>
    <property type="evidence" value="ECO:0007669"/>
    <property type="project" value="UniProtKB-SubCell"/>
</dbReference>
<dbReference type="HAMAP" id="MF_00323">
    <property type="entry name" value="Ferrochelatase"/>
    <property type="match status" value="1"/>
</dbReference>
<dbReference type="GO" id="GO:0046872">
    <property type="term" value="F:metal ion binding"/>
    <property type="evidence" value="ECO:0007669"/>
    <property type="project" value="UniProtKB-KW"/>
</dbReference>
<keyword evidence="6 9" id="KW-0456">Lyase</keyword>
<evidence type="ECO:0000313" key="12">
    <source>
        <dbReference type="Proteomes" id="UP000286482"/>
    </source>
</evidence>
<dbReference type="OrthoDB" id="9809741at2"/>
<dbReference type="PANTHER" id="PTHR11108:SF1">
    <property type="entry name" value="FERROCHELATASE, MITOCHONDRIAL"/>
    <property type="match status" value="1"/>
</dbReference>
<comment type="caution">
    <text evidence="11">The sequence shown here is derived from an EMBL/GenBank/DDBJ whole genome shotgun (WGS) entry which is preliminary data.</text>
</comment>
<evidence type="ECO:0000256" key="1">
    <source>
        <dbReference type="ARBA" id="ARBA00007718"/>
    </source>
</evidence>
<comment type="catalytic activity">
    <reaction evidence="9 10">
        <text>heme b + 2 H(+) = protoporphyrin IX + Fe(2+)</text>
        <dbReference type="Rhea" id="RHEA:22584"/>
        <dbReference type="ChEBI" id="CHEBI:15378"/>
        <dbReference type="ChEBI" id="CHEBI:29033"/>
        <dbReference type="ChEBI" id="CHEBI:57306"/>
        <dbReference type="ChEBI" id="CHEBI:60344"/>
        <dbReference type="EC" id="4.98.1.1"/>
    </reaction>
</comment>
<gene>
    <name evidence="9" type="primary">hemH</name>
    <name evidence="11" type="ORF">DBZ36_08330</name>
</gene>
<protein>
    <recommendedName>
        <fullName evidence="9 10">Ferrochelatase</fullName>
        <ecNumber evidence="9 10">4.98.1.1</ecNumber>
    </recommendedName>
    <alternativeName>
        <fullName evidence="9">Heme synthase</fullName>
    </alternativeName>
    <alternativeName>
        <fullName evidence="9">Protoheme ferro-lyase</fullName>
    </alternativeName>
</protein>
<keyword evidence="4 9" id="KW-0408">Iron</keyword>
<dbReference type="InterPro" id="IPR001015">
    <property type="entry name" value="Ferrochelatase"/>
</dbReference>
<dbReference type="FunFam" id="3.40.50.1400:FF:000002">
    <property type="entry name" value="Ferrochelatase"/>
    <property type="match status" value="1"/>
</dbReference>
<evidence type="ECO:0000256" key="2">
    <source>
        <dbReference type="ARBA" id="ARBA00022490"/>
    </source>
</evidence>
<dbReference type="GO" id="GO:0004325">
    <property type="term" value="F:ferrochelatase activity"/>
    <property type="evidence" value="ECO:0007669"/>
    <property type="project" value="UniProtKB-UniRule"/>
</dbReference>
<name>A0A420EIC1_9ALTE</name>
<dbReference type="InterPro" id="IPR033644">
    <property type="entry name" value="Ferrochelatase_C"/>
</dbReference>
<evidence type="ECO:0000256" key="8">
    <source>
        <dbReference type="ARBA" id="ARBA00024536"/>
    </source>
</evidence>
<keyword evidence="12" id="KW-1185">Reference proteome</keyword>
<reference evidence="11 12" key="1">
    <citation type="submission" date="2018-09" db="EMBL/GenBank/DDBJ databases">
        <authorList>
            <person name="Wang Z."/>
        </authorList>
    </citation>
    <scope>NUCLEOTIDE SEQUENCE [LARGE SCALE GENOMIC DNA]</scope>
    <source>
        <strain evidence="11 12">ALS 81</strain>
    </source>
</reference>
<dbReference type="Gene3D" id="3.40.50.1400">
    <property type="match status" value="2"/>
</dbReference>
<evidence type="ECO:0000256" key="3">
    <source>
        <dbReference type="ARBA" id="ARBA00022723"/>
    </source>
</evidence>
<proteinExistence type="inferred from homology"/>
<dbReference type="EMBL" id="RAQO01000004">
    <property type="protein sequence ID" value="RKF20435.1"/>
    <property type="molecule type" value="Genomic_DNA"/>
</dbReference>
<keyword evidence="3 9" id="KW-0479">Metal-binding</keyword>
<feature type="binding site" evidence="9">
    <location>
        <position position="286"/>
    </location>
    <ligand>
        <name>Fe(2+)</name>
        <dbReference type="ChEBI" id="CHEBI:29033"/>
    </ligand>
</feature>
<keyword evidence="7 9" id="KW-0627">Porphyrin biosynthesis</keyword>
<dbReference type="InterPro" id="IPR019772">
    <property type="entry name" value="Ferrochelatase_AS"/>
</dbReference>
<dbReference type="NCBIfam" id="TIGR00109">
    <property type="entry name" value="hemH"/>
    <property type="match status" value="1"/>
</dbReference>
<organism evidence="11 12">
    <name type="scientific">Alginatibacterium sediminis</name>
    <dbReference type="NCBI Taxonomy" id="2164068"/>
    <lineage>
        <taxon>Bacteria</taxon>
        <taxon>Pseudomonadati</taxon>
        <taxon>Pseudomonadota</taxon>
        <taxon>Gammaproteobacteria</taxon>
        <taxon>Alteromonadales</taxon>
        <taxon>Alteromonadaceae</taxon>
        <taxon>Alginatibacterium</taxon>
    </lineage>
</organism>
<evidence type="ECO:0000313" key="11">
    <source>
        <dbReference type="EMBL" id="RKF20435.1"/>
    </source>
</evidence>
<accession>A0A420EIC1</accession>
<dbReference type="EC" id="4.98.1.1" evidence="9 10"/>
<feature type="binding site" evidence="9">
    <location>
        <position position="205"/>
    </location>
    <ligand>
        <name>Fe(2+)</name>
        <dbReference type="ChEBI" id="CHEBI:29033"/>
    </ligand>
</feature>
<comment type="pathway">
    <text evidence="9 10">Porphyrin-containing compound metabolism; protoheme biosynthesis; protoheme from protoporphyrin-IX: step 1/1.</text>
</comment>
<comment type="function">
    <text evidence="9 10">Catalyzes the ferrous insertion into protoporphyrin IX.</text>
</comment>
<evidence type="ECO:0000256" key="7">
    <source>
        <dbReference type="ARBA" id="ARBA00023244"/>
    </source>
</evidence>
<evidence type="ECO:0000256" key="6">
    <source>
        <dbReference type="ARBA" id="ARBA00023239"/>
    </source>
</evidence>
<comment type="catalytic activity">
    <reaction evidence="8">
        <text>Fe-coproporphyrin III + 2 H(+) = coproporphyrin III + Fe(2+)</text>
        <dbReference type="Rhea" id="RHEA:49572"/>
        <dbReference type="ChEBI" id="CHEBI:15378"/>
        <dbReference type="ChEBI" id="CHEBI:29033"/>
        <dbReference type="ChEBI" id="CHEBI:68438"/>
        <dbReference type="ChEBI" id="CHEBI:131725"/>
        <dbReference type="EC" id="4.99.1.9"/>
    </reaction>
    <physiologicalReaction direction="right-to-left" evidence="8">
        <dbReference type="Rhea" id="RHEA:49574"/>
    </physiologicalReaction>
</comment>
<dbReference type="UniPathway" id="UPA00252">
    <property type="reaction ID" value="UER00325"/>
</dbReference>
<comment type="similarity">
    <text evidence="1 9 10">Belongs to the ferrochelatase family.</text>
</comment>
<dbReference type="CDD" id="cd00419">
    <property type="entry name" value="Ferrochelatase_C"/>
    <property type="match status" value="1"/>
</dbReference>
<keyword evidence="2 9" id="KW-0963">Cytoplasm</keyword>
<dbReference type="PANTHER" id="PTHR11108">
    <property type="entry name" value="FERROCHELATASE"/>
    <property type="match status" value="1"/>
</dbReference>
<comment type="subcellular location">
    <subcellularLocation>
        <location evidence="9 10">Cytoplasm</location>
    </subcellularLocation>
</comment>
<dbReference type="RefSeq" id="WP_120354439.1">
    <property type="nucleotide sequence ID" value="NZ_RAQO01000004.1"/>
</dbReference>
<dbReference type="InterPro" id="IPR033659">
    <property type="entry name" value="Ferrochelatase_N"/>
</dbReference>
<evidence type="ECO:0000256" key="5">
    <source>
        <dbReference type="ARBA" id="ARBA00023133"/>
    </source>
</evidence>
<dbReference type="Proteomes" id="UP000286482">
    <property type="component" value="Unassembled WGS sequence"/>
</dbReference>
<evidence type="ECO:0000256" key="10">
    <source>
        <dbReference type="RuleBase" id="RU000607"/>
    </source>
</evidence>
<dbReference type="AlphaFoldDB" id="A0A420EIC1"/>
<dbReference type="SUPFAM" id="SSF53800">
    <property type="entry name" value="Chelatase"/>
    <property type="match status" value="1"/>
</dbReference>
<evidence type="ECO:0000256" key="4">
    <source>
        <dbReference type="ARBA" id="ARBA00023004"/>
    </source>
</evidence>